<accession>A0A9Y2AHJ0</accession>
<dbReference type="SUPFAM" id="SSF53335">
    <property type="entry name" value="S-adenosyl-L-methionine-dependent methyltransferases"/>
    <property type="match status" value="1"/>
</dbReference>
<evidence type="ECO:0000256" key="5">
    <source>
        <dbReference type="ARBA" id="ARBA00022691"/>
    </source>
</evidence>
<dbReference type="InterPro" id="IPR022749">
    <property type="entry name" value="D12N6_MeTrfase_N"/>
</dbReference>
<dbReference type="InterPro" id="IPR029063">
    <property type="entry name" value="SAM-dependent_MTases_sf"/>
</dbReference>
<dbReference type="EC" id="2.1.1.72" evidence="2"/>
<keyword evidence="6" id="KW-0680">Restriction system</keyword>
<comment type="catalytic activity">
    <reaction evidence="7">
        <text>a 2'-deoxyadenosine in DNA + S-adenosyl-L-methionine = an N(6)-methyl-2'-deoxyadenosine in DNA + S-adenosyl-L-homocysteine + H(+)</text>
        <dbReference type="Rhea" id="RHEA:15197"/>
        <dbReference type="Rhea" id="RHEA-COMP:12418"/>
        <dbReference type="Rhea" id="RHEA-COMP:12419"/>
        <dbReference type="ChEBI" id="CHEBI:15378"/>
        <dbReference type="ChEBI" id="CHEBI:57856"/>
        <dbReference type="ChEBI" id="CHEBI:59789"/>
        <dbReference type="ChEBI" id="CHEBI:90615"/>
        <dbReference type="ChEBI" id="CHEBI:90616"/>
        <dbReference type="EC" id="2.1.1.72"/>
    </reaction>
</comment>
<dbReference type="KEGG" id="sgbi:P3F81_06160"/>
<gene>
    <name evidence="11" type="ORF">P3F81_06160</name>
</gene>
<feature type="coiled-coil region" evidence="8">
    <location>
        <begin position="740"/>
        <end position="798"/>
    </location>
</feature>
<keyword evidence="12" id="KW-1185">Reference proteome</keyword>
<evidence type="ECO:0000313" key="11">
    <source>
        <dbReference type="EMBL" id="WIW71875.1"/>
    </source>
</evidence>
<dbReference type="Proteomes" id="UP001243623">
    <property type="component" value="Chromosome"/>
</dbReference>
<keyword evidence="4" id="KW-0808">Transferase</keyword>
<dbReference type="PANTHER" id="PTHR42933:SF3">
    <property type="entry name" value="TYPE I RESTRICTION ENZYME MJAVIII METHYLASE SUBUNIT"/>
    <property type="match status" value="1"/>
</dbReference>
<name>A0A9Y2AHJ0_9FIRM</name>
<comment type="similarity">
    <text evidence="1">Belongs to the N(4)/N(6)-methyltransferase family.</text>
</comment>
<keyword evidence="3 11" id="KW-0489">Methyltransferase</keyword>
<evidence type="ECO:0000256" key="4">
    <source>
        <dbReference type="ARBA" id="ARBA00022679"/>
    </source>
</evidence>
<dbReference type="EMBL" id="CP120678">
    <property type="protein sequence ID" value="WIW71875.1"/>
    <property type="molecule type" value="Genomic_DNA"/>
</dbReference>
<dbReference type="GO" id="GO:0032259">
    <property type="term" value="P:methylation"/>
    <property type="evidence" value="ECO:0007669"/>
    <property type="project" value="UniProtKB-KW"/>
</dbReference>
<protein>
    <recommendedName>
        <fullName evidence="2">site-specific DNA-methyltransferase (adenine-specific)</fullName>
        <ecNumber evidence="2">2.1.1.72</ecNumber>
    </recommendedName>
</protein>
<evidence type="ECO:0000313" key="12">
    <source>
        <dbReference type="Proteomes" id="UP001243623"/>
    </source>
</evidence>
<dbReference type="GO" id="GO:0003677">
    <property type="term" value="F:DNA binding"/>
    <property type="evidence" value="ECO:0007669"/>
    <property type="project" value="InterPro"/>
</dbReference>
<proteinExistence type="inferred from homology"/>
<organism evidence="11 12">
    <name type="scientific">Selenobaculum gibii</name>
    <dbReference type="NCBI Taxonomy" id="3054208"/>
    <lineage>
        <taxon>Bacteria</taxon>
        <taxon>Bacillati</taxon>
        <taxon>Bacillota</taxon>
        <taxon>Negativicutes</taxon>
        <taxon>Selenomonadales</taxon>
        <taxon>Selenomonadaceae</taxon>
        <taxon>Selenobaculum</taxon>
    </lineage>
</organism>
<evidence type="ECO:0000256" key="3">
    <source>
        <dbReference type="ARBA" id="ARBA00022603"/>
    </source>
</evidence>
<dbReference type="Gene3D" id="1.20.1260.30">
    <property type="match status" value="1"/>
</dbReference>
<evidence type="ECO:0000259" key="10">
    <source>
        <dbReference type="Pfam" id="PF12161"/>
    </source>
</evidence>
<dbReference type="InterPro" id="IPR003356">
    <property type="entry name" value="DNA_methylase_A-5"/>
</dbReference>
<dbReference type="InterPro" id="IPR038333">
    <property type="entry name" value="T1MK-like_N_sf"/>
</dbReference>
<evidence type="ECO:0000256" key="2">
    <source>
        <dbReference type="ARBA" id="ARBA00011900"/>
    </source>
</evidence>
<dbReference type="PANTHER" id="PTHR42933">
    <property type="entry name" value="SLR6095 PROTEIN"/>
    <property type="match status" value="1"/>
</dbReference>
<sequence>MKEKLTLNKLERLLLEACDILRGKMDASEFKEYIFGMLFLKRLSDQFVVEQELLRAEYESKGLRQDLLEKELEKPGKYTFFVPRTARWELAEEQALEDGFRGLLHVKKDVGNALNKALAAIEDNNPNTLQDVLKSSINFNRKIGSRTLDDSLLIEFITHFNKMPLRNEDFEFPDLLGAAYEYLIKYFADSAGKKGGEFYTPAEVVRLLVNLIAPQEGMTVYDPTAGSGGMLIQSKQYVEETGGNPRNLLLAGQEDNGSTWAICKMNMILHGVLSADIRNDDTLKNPRHVVNGERMHFDRVIANPPFSQNYSKKDMEFKERFRYGFCPEKGKKADLMFVQHMIASLKDEGKLAVVMPHGILFRGGDEQKIRKGIVKDGLIEAVIGLPPNLFYGTGIAACVLVINRQGAKERKEILFINADREYKEGKNQNSLRPEDIQKIVHVYRHKLEVDGYSRLVSIDDELAQEEYNFNIRRYVDNSPAPEPHDVRAHLLGGIPKGEVEAMRELMASHGFTPAKLFNDRDANYLDFKQEIEEKEDIKRIIENDADVQAAEQQIMTALKAWWEQSEARFSKLDETQDIYAMRQEFLASFYQAINQYPMLNMHQIEGAFVSFWGDILPDLKSVAASGWSAELIPDEDILASQHPEIVARAEEIDARLAELDALFAAVEVTEDEDGESDAQDEDNGVLGKDEAKELKEKKKQLNGLIKSIEKERVKTAKATIKLIEKIEKEIAQGKADKSKLDSVGIERVTLEEQLTQAQAEIQDYQLEIEQIDERLERHVALEEERKTLKAEIKGIKDNSDALVDAAKGKISSDEARTLIMERFCQLLCNTLKGYTDQHRRNIIAAIENLWDKYKVTAQEIEQERDIEAEKLKCSLVNLGYML</sequence>
<dbReference type="InterPro" id="IPR051537">
    <property type="entry name" value="DNA_Adenine_Mtase"/>
</dbReference>
<reference evidence="11" key="1">
    <citation type="submission" date="2023-03" db="EMBL/GenBank/DDBJ databases">
        <title>Selenobaculum gbiensis gen. nov. sp. nov., a new bacterium isolated from the gut microbiota of IBD patient.</title>
        <authorList>
            <person name="Yeo S."/>
            <person name="Park H."/>
            <person name="Huh C.S."/>
        </authorList>
    </citation>
    <scope>NUCLEOTIDE SEQUENCE</scope>
    <source>
        <strain evidence="11">ICN-92133</strain>
    </source>
</reference>
<feature type="domain" description="DNA methylase adenine-specific" evidence="9">
    <location>
        <begin position="174"/>
        <end position="478"/>
    </location>
</feature>
<keyword evidence="5" id="KW-0949">S-adenosyl-L-methionine</keyword>
<dbReference type="InterPro" id="IPR002052">
    <property type="entry name" value="DNA_methylase_N6_adenine_CS"/>
</dbReference>
<evidence type="ECO:0000259" key="9">
    <source>
        <dbReference type="Pfam" id="PF02384"/>
    </source>
</evidence>
<dbReference type="GO" id="GO:0009307">
    <property type="term" value="P:DNA restriction-modification system"/>
    <property type="evidence" value="ECO:0007669"/>
    <property type="project" value="UniProtKB-KW"/>
</dbReference>
<evidence type="ECO:0000256" key="8">
    <source>
        <dbReference type="SAM" id="Coils"/>
    </source>
</evidence>
<dbReference type="Pfam" id="PF02384">
    <property type="entry name" value="N6_Mtase"/>
    <property type="match status" value="1"/>
</dbReference>
<dbReference type="RefSeq" id="WP_147668660.1">
    <property type="nucleotide sequence ID" value="NZ_CP120678.1"/>
</dbReference>
<dbReference type="PROSITE" id="PS00092">
    <property type="entry name" value="N6_MTASE"/>
    <property type="match status" value="1"/>
</dbReference>
<dbReference type="GO" id="GO:0009007">
    <property type="term" value="F:site-specific DNA-methyltransferase (adenine-specific) activity"/>
    <property type="evidence" value="ECO:0007669"/>
    <property type="project" value="UniProtKB-EC"/>
</dbReference>
<dbReference type="Gene3D" id="3.40.50.150">
    <property type="entry name" value="Vaccinia Virus protein VP39"/>
    <property type="match status" value="1"/>
</dbReference>
<evidence type="ECO:0000256" key="1">
    <source>
        <dbReference type="ARBA" id="ARBA00006594"/>
    </source>
</evidence>
<dbReference type="GO" id="GO:0008170">
    <property type="term" value="F:N-methyltransferase activity"/>
    <property type="evidence" value="ECO:0007669"/>
    <property type="project" value="InterPro"/>
</dbReference>
<dbReference type="Pfam" id="PF12161">
    <property type="entry name" value="HsdM_N"/>
    <property type="match status" value="1"/>
</dbReference>
<keyword evidence="8" id="KW-0175">Coiled coil</keyword>
<evidence type="ECO:0000256" key="6">
    <source>
        <dbReference type="ARBA" id="ARBA00022747"/>
    </source>
</evidence>
<feature type="domain" description="N6 adenine-specific DNA methyltransferase N-terminal" evidence="10">
    <location>
        <begin position="10"/>
        <end position="160"/>
    </location>
</feature>
<dbReference type="REBASE" id="724910">
    <property type="entry name" value="M.Sba92133ORF6160P"/>
</dbReference>
<dbReference type="AlphaFoldDB" id="A0A9Y2AHJ0"/>
<dbReference type="PRINTS" id="PR00507">
    <property type="entry name" value="N12N6MTFRASE"/>
</dbReference>
<evidence type="ECO:0000256" key="7">
    <source>
        <dbReference type="ARBA" id="ARBA00047942"/>
    </source>
</evidence>